<gene>
    <name evidence="2" type="ORF">SAMN06265377_2295</name>
</gene>
<feature type="signal peptide" evidence="1">
    <location>
        <begin position="1"/>
        <end position="21"/>
    </location>
</feature>
<organism evidence="2 3">
    <name type="scientific">Flagellimonas pacifica</name>
    <dbReference type="NCBI Taxonomy" id="1247520"/>
    <lineage>
        <taxon>Bacteria</taxon>
        <taxon>Pseudomonadati</taxon>
        <taxon>Bacteroidota</taxon>
        <taxon>Flavobacteriia</taxon>
        <taxon>Flavobacteriales</taxon>
        <taxon>Flavobacteriaceae</taxon>
        <taxon>Flagellimonas</taxon>
    </lineage>
</organism>
<dbReference type="Gene3D" id="1.25.40.390">
    <property type="match status" value="1"/>
</dbReference>
<dbReference type="PROSITE" id="PS51257">
    <property type="entry name" value="PROKAR_LIPOPROTEIN"/>
    <property type="match status" value="1"/>
</dbReference>
<evidence type="ECO:0000313" key="2">
    <source>
        <dbReference type="EMBL" id="SNZ00471.1"/>
    </source>
</evidence>
<feature type="chain" id="PRO_5013307047" evidence="1">
    <location>
        <begin position="22"/>
        <end position="528"/>
    </location>
</feature>
<dbReference type="InterPro" id="IPR041662">
    <property type="entry name" value="SusD-like_2"/>
</dbReference>
<keyword evidence="1" id="KW-0732">Signal</keyword>
<dbReference type="RefSeq" id="WP_097045927.1">
    <property type="nucleotide sequence ID" value="NZ_OBEH01000003.1"/>
</dbReference>
<evidence type="ECO:0000256" key="1">
    <source>
        <dbReference type="SAM" id="SignalP"/>
    </source>
</evidence>
<dbReference type="AlphaFoldDB" id="A0A285MY98"/>
<dbReference type="SUPFAM" id="SSF48452">
    <property type="entry name" value="TPR-like"/>
    <property type="match status" value="1"/>
</dbReference>
<protein>
    <submittedName>
        <fullName evidence="2">Starch-binding associating with outer membrane</fullName>
    </submittedName>
</protein>
<reference evidence="3" key="1">
    <citation type="submission" date="2017-09" db="EMBL/GenBank/DDBJ databases">
        <authorList>
            <person name="Varghese N."/>
            <person name="Submissions S."/>
        </authorList>
    </citation>
    <scope>NUCLEOTIDE SEQUENCE [LARGE SCALE GENOMIC DNA]</scope>
    <source>
        <strain evidence="3">DSM 25885</strain>
    </source>
</reference>
<proteinExistence type="predicted"/>
<accession>A0A285MY98</accession>
<sequence length="528" mass="59746">MKKYIYIMLLAVTVTFTGCQKADFADNYADPNKIAETTVPKQFTGILATNRDYVVPNYNNYFIIYRPTLLPWTQAAGSINGLSQYVVGSASVNEQWNRNYYRMFQQYRELEKVYNGLPEEEQANNRIFWLAANIYVFDHTQKMVDLFGYIPFSDAGRLSQNGGDYLSSLPAYDSSQEIYTSMLDQLKAFADELNTISISASTKTVFDTQDYINHGDITLWKKYCNSLRLRILNRVSGVSEFSSRADSEISDILGNSGSYPIVDANDENIQVEVVDLDSPINSKGFENGFGSDGWYTNFAGKKMVDHMNDNTDPRIRVFFEPAEDDGVSYRGINPLDDGTAQTTAADNGEISLFNRSAFNQNEFFPGVLISAAEVNFIKAEYYLRGGNDAMAQTAYETGVEQSTEWYYWVRTLSADDVSGPLTPLGATEVADYLASADVVWSGSDADKMKLIATEKWIHYGVVQLHESWAEQRRLDLPELEFLPDNANTQSLPPVRWLYPDNERSRNTENFQAVSSMDNMTTKIFWDIN</sequence>
<keyword evidence="3" id="KW-1185">Reference proteome</keyword>
<dbReference type="EMBL" id="OBEH01000003">
    <property type="protein sequence ID" value="SNZ00471.1"/>
    <property type="molecule type" value="Genomic_DNA"/>
</dbReference>
<dbReference type="Pfam" id="PF12771">
    <property type="entry name" value="SusD-like_2"/>
    <property type="match status" value="1"/>
</dbReference>
<dbReference type="InterPro" id="IPR011990">
    <property type="entry name" value="TPR-like_helical_dom_sf"/>
</dbReference>
<dbReference type="Proteomes" id="UP000219048">
    <property type="component" value="Unassembled WGS sequence"/>
</dbReference>
<evidence type="ECO:0000313" key="3">
    <source>
        <dbReference type="Proteomes" id="UP000219048"/>
    </source>
</evidence>
<name>A0A285MY98_9FLAO</name>
<dbReference type="OrthoDB" id="9766256at2"/>